<evidence type="ECO:0000313" key="5">
    <source>
        <dbReference type="EMBL" id="AYO17365.1"/>
    </source>
</evidence>
<keyword evidence="3" id="KW-0663">Pyridoxal phosphate</keyword>
<dbReference type="Proteomes" id="UP000272136">
    <property type="component" value="Chromosome 2"/>
</dbReference>
<dbReference type="InterPro" id="IPR015422">
    <property type="entry name" value="PyrdxlP-dep_Trfase_small"/>
</dbReference>
<dbReference type="PANTHER" id="PTHR13693:SF100">
    <property type="entry name" value="8-AMINO-7-OXONONANOATE SYNTHASE"/>
    <property type="match status" value="1"/>
</dbReference>
<reference evidence="6" key="3">
    <citation type="submission" date="2019-11" db="EMBL/GenBank/DDBJ databases">
        <title>Complete genome sequence of Vibrio owensii SH-14 isolated from shrimp with acute hepatopancreatic necrosis diease.</title>
        <authorList>
            <person name="Liang X."/>
            <person name="Wang Y."/>
        </authorList>
    </citation>
    <scope>NUCLEOTIDE SEQUENCE</scope>
    <source>
        <strain evidence="6">SH14</strain>
    </source>
</reference>
<evidence type="ECO:0000259" key="4">
    <source>
        <dbReference type="Pfam" id="PF00155"/>
    </source>
</evidence>
<dbReference type="RefSeq" id="WP_081009362.1">
    <property type="nucleotide sequence ID" value="NZ_CP033138.1"/>
</dbReference>
<protein>
    <submittedName>
        <fullName evidence="6">Quorum-sensing autoinducer synthase</fullName>
    </submittedName>
</protein>
<keyword evidence="2" id="KW-0808">Transferase</keyword>
<dbReference type="InterPro" id="IPR004839">
    <property type="entry name" value="Aminotransferase_I/II_large"/>
</dbReference>
<dbReference type="Proteomes" id="UP000390336">
    <property type="component" value="Chromosome 2"/>
</dbReference>
<evidence type="ECO:0000256" key="2">
    <source>
        <dbReference type="ARBA" id="ARBA00022679"/>
    </source>
</evidence>
<dbReference type="SUPFAM" id="SSF53383">
    <property type="entry name" value="PLP-dependent transferases"/>
    <property type="match status" value="1"/>
</dbReference>
<dbReference type="InterPro" id="IPR015421">
    <property type="entry name" value="PyrdxlP-dep_Trfase_major"/>
</dbReference>
<dbReference type="Gene3D" id="3.90.1150.10">
    <property type="entry name" value="Aspartate Aminotransferase, domain 1"/>
    <property type="match status" value="1"/>
</dbReference>
<dbReference type="PANTHER" id="PTHR13693">
    <property type="entry name" value="CLASS II AMINOTRANSFERASE/8-AMINO-7-OXONONANOATE SYNTHASE"/>
    <property type="match status" value="1"/>
</dbReference>
<reference evidence="5 7" key="2">
    <citation type="submission" date="2018-10" db="EMBL/GenBank/DDBJ databases">
        <title>Whole Genome of Vibrio owensii strain 170502, isolated from Acute Hepatopancreatic Necrosis Disease (AHPND) shrimp.</title>
        <authorList>
            <person name="Yan M."/>
            <person name="Wang X."/>
            <person name="Wang Y."/>
        </authorList>
    </citation>
    <scope>NUCLEOTIDE SEQUENCE [LARGE SCALE GENOMIC DNA]</scope>
    <source>
        <strain evidence="5 7">1700302</strain>
    </source>
</reference>
<dbReference type="GO" id="GO:0030170">
    <property type="term" value="F:pyridoxal phosphate binding"/>
    <property type="evidence" value="ECO:0007669"/>
    <property type="project" value="InterPro"/>
</dbReference>
<evidence type="ECO:0000256" key="1">
    <source>
        <dbReference type="ARBA" id="ARBA00001933"/>
    </source>
</evidence>
<feature type="domain" description="Aminotransferase class I/classII large" evidence="4">
    <location>
        <begin position="86"/>
        <end position="419"/>
    </location>
</feature>
<dbReference type="EMBL" id="CP045860">
    <property type="protein sequence ID" value="QGH49506.1"/>
    <property type="molecule type" value="Genomic_DNA"/>
</dbReference>
<dbReference type="GO" id="GO:0009102">
    <property type="term" value="P:biotin biosynthetic process"/>
    <property type="evidence" value="ECO:0007669"/>
    <property type="project" value="TreeGrafter"/>
</dbReference>
<evidence type="ECO:0000256" key="3">
    <source>
        <dbReference type="ARBA" id="ARBA00022898"/>
    </source>
</evidence>
<sequence>MPSLQAHANLCNLANDTSLILVKLYNCQRWRFSVLRRELIMSDKLKTKRLPSFVEERLDFYIQDLIEQNENQKHLVLGKRPQPEAVVMQSNDYLSLSHNQQIQKAHRDAISEHDDNVVMSAIFLQDDDSKPAFETQLADYVGMGSCLLSQSGFAANIGLLQTICPPETPVYIDFFAHMSLWEGIRAAGAQAHPFMHNNMSHLRKQIQRHGSGVIVVDSVYSTIGTIAPLHDIYEMAREFDCALVVDESHSLGTHGPNGSGLVKALELTDQVDFITVSLAKTFAYRAGAILGPEKLARTLPFVAFPAIFSSTVLPQEVIRLEKTLEVIKDADDKRTMLFNRAKELRTGLKQIGFNIRSESQIIALECGSERNTERVRDFLEERNVFGAVFCRPATGKNKNIIRFSINADMTSRDIDHVLTACQEAYNHPELEFV</sequence>
<dbReference type="Pfam" id="PF00155">
    <property type="entry name" value="Aminotran_1_2"/>
    <property type="match status" value="1"/>
</dbReference>
<dbReference type="AlphaFoldDB" id="A0AAP9GG07"/>
<dbReference type="Gene3D" id="3.40.640.10">
    <property type="entry name" value="Type I PLP-dependent aspartate aminotransferase-like (Major domain)"/>
    <property type="match status" value="1"/>
</dbReference>
<dbReference type="EMBL" id="CP033138">
    <property type="protein sequence ID" value="AYO17365.1"/>
    <property type="molecule type" value="Genomic_DNA"/>
</dbReference>
<keyword evidence="7" id="KW-1185">Reference proteome</keyword>
<gene>
    <name evidence="6" type="ORF">APZ19_20640</name>
    <name evidence="5" type="ORF">D0812_23645</name>
</gene>
<evidence type="ECO:0000313" key="7">
    <source>
        <dbReference type="Proteomes" id="UP000272136"/>
    </source>
</evidence>
<dbReference type="GO" id="GO:0008710">
    <property type="term" value="F:8-amino-7-oxononanoate synthase activity"/>
    <property type="evidence" value="ECO:0007669"/>
    <property type="project" value="TreeGrafter"/>
</dbReference>
<evidence type="ECO:0000313" key="8">
    <source>
        <dbReference type="Proteomes" id="UP000390336"/>
    </source>
</evidence>
<accession>A0AAP9GG07</accession>
<proteinExistence type="predicted"/>
<dbReference type="InterPro" id="IPR050087">
    <property type="entry name" value="AON_synthase_class-II"/>
</dbReference>
<dbReference type="NCBIfam" id="NF005526">
    <property type="entry name" value="PRK07179.1"/>
    <property type="match status" value="1"/>
</dbReference>
<evidence type="ECO:0000313" key="6">
    <source>
        <dbReference type="EMBL" id="QGH49506.1"/>
    </source>
</evidence>
<comment type="cofactor">
    <cofactor evidence="1">
        <name>pyridoxal 5'-phosphate</name>
        <dbReference type="ChEBI" id="CHEBI:597326"/>
    </cofactor>
</comment>
<dbReference type="InterPro" id="IPR015424">
    <property type="entry name" value="PyrdxlP-dep_Trfase"/>
</dbReference>
<organism evidence="6 8">
    <name type="scientific">Vibrio owensii</name>
    <dbReference type="NCBI Taxonomy" id="696485"/>
    <lineage>
        <taxon>Bacteria</taxon>
        <taxon>Pseudomonadati</taxon>
        <taxon>Pseudomonadota</taxon>
        <taxon>Gammaproteobacteria</taxon>
        <taxon>Vibrionales</taxon>
        <taxon>Vibrionaceae</taxon>
        <taxon>Vibrio</taxon>
    </lineage>
</organism>
<reference evidence="6 8" key="1">
    <citation type="journal article" date="2015" name="Genome Announc.">
        <title>Draft Genome Sequence of Vibrio owensii Strain SH-14, Which Causes Shrimp Acute Hepatopancreatic Necrosis Disease.</title>
        <authorList>
            <person name="Liu L."/>
            <person name="Xiao J."/>
            <person name="Xia X."/>
            <person name="Pan Y."/>
            <person name="Yan S."/>
            <person name="Wang Y."/>
        </authorList>
    </citation>
    <scope>NUCLEOTIDE SEQUENCE [LARGE SCALE GENOMIC DNA]</scope>
    <source>
        <strain evidence="6 8">SH14</strain>
    </source>
</reference>
<name>A0AAP9GG07_9VIBR</name>